<comment type="similarity">
    <text evidence="2">Belongs to the NAD(P)-dependent epimerase/dehydratase family. dTDP-glucose dehydratase subfamily.</text>
</comment>
<dbReference type="STRING" id="53326.A0A016WC20"/>
<protein>
    <recommendedName>
        <fullName evidence="4">dTDP-D-glucose 4,6-dehydratase</fullName>
        <ecNumber evidence="3">4.2.1.46</ecNumber>
    </recommendedName>
</protein>
<feature type="domain" description="NAD-dependent epimerase/dehydratase" evidence="5">
    <location>
        <begin position="391"/>
        <end position="558"/>
    </location>
</feature>
<dbReference type="InterPro" id="IPR001509">
    <property type="entry name" value="Epimerase_deHydtase"/>
</dbReference>
<evidence type="ECO:0000313" key="7">
    <source>
        <dbReference type="EMBL" id="EYC37170.1"/>
    </source>
</evidence>
<dbReference type="FunFam" id="3.40.50.720:FF:000304">
    <property type="entry name" value="UDP-glucose 4,6-dehydratase"/>
    <property type="match status" value="1"/>
</dbReference>
<dbReference type="OrthoDB" id="16464at2759"/>
<dbReference type="InterPro" id="IPR016040">
    <property type="entry name" value="NAD(P)-bd_dom"/>
</dbReference>
<dbReference type="GO" id="GO:0009225">
    <property type="term" value="P:nucleotide-sugar metabolic process"/>
    <property type="evidence" value="ECO:0007669"/>
    <property type="project" value="UniProtKB-ARBA"/>
</dbReference>
<dbReference type="AlphaFoldDB" id="A0A016WC20"/>
<dbReference type="Pfam" id="PF01370">
    <property type="entry name" value="Epimerase"/>
    <property type="match status" value="2"/>
</dbReference>
<feature type="domain" description="NAD-dependent epimerase/dehydratase" evidence="5">
    <location>
        <begin position="8"/>
        <end position="225"/>
    </location>
</feature>
<reference evidence="8" key="1">
    <citation type="journal article" date="2015" name="Nat. Genet.">
        <title>The genome and transcriptome of the zoonotic hookworm Ancylostoma ceylanicum identify infection-specific gene families.</title>
        <authorList>
            <person name="Schwarz E.M."/>
            <person name="Hu Y."/>
            <person name="Antoshechkin I."/>
            <person name="Miller M.M."/>
            <person name="Sternberg P.W."/>
            <person name="Aroian R.V."/>
        </authorList>
    </citation>
    <scope>NUCLEOTIDE SEQUENCE</scope>
    <source>
        <strain evidence="8">HY135</strain>
    </source>
</reference>
<dbReference type="SUPFAM" id="SSF51735">
    <property type="entry name" value="NAD(P)-binding Rossmann-fold domains"/>
    <property type="match status" value="2"/>
</dbReference>
<keyword evidence="8" id="KW-1185">Reference proteome</keyword>
<accession>A0A016WC20</accession>
<dbReference type="EMBL" id="JARK01000418">
    <property type="protein sequence ID" value="EYC37170.1"/>
    <property type="molecule type" value="Genomic_DNA"/>
</dbReference>
<comment type="caution">
    <text evidence="7">The sequence shown here is derived from an EMBL/GenBank/DDBJ whole genome shotgun (WGS) entry which is preliminary data.</text>
</comment>
<evidence type="ECO:0000256" key="3">
    <source>
        <dbReference type="ARBA" id="ARBA00011990"/>
    </source>
</evidence>
<evidence type="ECO:0000313" key="8">
    <source>
        <dbReference type="Proteomes" id="UP000024635"/>
    </source>
</evidence>
<evidence type="ECO:0000256" key="4">
    <source>
        <dbReference type="ARBA" id="ARBA00067702"/>
    </source>
</evidence>
<gene>
    <name evidence="7" type="primary">Acey_s0818.g2516</name>
    <name evidence="7" type="ORF">Y032_0818g2516</name>
</gene>
<dbReference type="EC" id="4.2.1.46" evidence="3"/>
<dbReference type="Gene3D" id="3.40.50.720">
    <property type="entry name" value="NAD(P)-binding Rossmann-like Domain"/>
    <property type="match status" value="3"/>
</dbReference>
<organism evidence="7 8">
    <name type="scientific">Ancylostoma ceylanicum</name>
    <dbReference type="NCBI Taxonomy" id="53326"/>
    <lineage>
        <taxon>Eukaryota</taxon>
        <taxon>Metazoa</taxon>
        <taxon>Ecdysozoa</taxon>
        <taxon>Nematoda</taxon>
        <taxon>Chromadorea</taxon>
        <taxon>Rhabditida</taxon>
        <taxon>Rhabditina</taxon>
        <taxon>Rhabditomorpha</taxon>
        <taxon>Strongyloidea</taxon>
        <taxon>Ancylostomatidae</taxon>
        <taxon>Ancylostomatinae</taxon>
        <taxon>Ancylostoma</taxon>
    </lineage>
</organism>
<sequence length="681" mass="76217">MTYEPRNVVITGGCGFIGSNFVNHIHDAWPNCNFVNVDKLILNSDTQHVDEKVRNSPRYKLALADIKNKKAMMAVFKDNDIDTVIHFAADCTSTRCYNETIEAIENNVIAFIELLEVVKEYGKIRRFVHISTDEVYGDSGLGEDESGKVEDSRLLPGNPYAATKIAGEAYVRAFTAQHKLPIIIARMNNIYGPNQWDVKVVPRFIEIAKVRGEYTIQGSGKQLRPCIMGLTPFESKAMGVTAARVRQSESPGYAPFFLTLPPSLVRHYEQACCALRSWLYVDDASIGIQRVCERGKIGEIYNLGTYFEKNVADLAHVIQAEVDRQLGREVSAPRFVSIPDRPYNDMRYLIDISKAEKELGWTPQISFEEGMRRTVASALKPKDSVKMHVALYGGNGYVGQALQKVLTNRKVPYVLAKSKVGINSDEEVEDELATLNVTHVVCVTGRTHGNGINTIEYLEGGPERVYENVRDNMYSATVLAHLCRKLGIHFTYVGTGYIFAYDANHPIGGQGFTEKDTPTFFGSSYSVVKGFTDRQMSHFNEKGWENINARITLPLTYELDQPRNLLSKIINYKEIFDLPVSISILPDCFEAMLSLMEKRFGGHLNLVNPGPISLYEIVRLYKEIVDDSVDPQPIGTSTDRGQLLLATKGNCALDTTLLESMEHVPTAKESLATNFTRMKQA</sequence>
<dbReference type="GO" id="GO:0008460">
    <property type="term" value="F:dTDP-glucose 4,6-dehydratase activity"/>
    <property type="evidence" value="ECO:0007669"/>
    <property type="project" value="UniProtKB-EC"/>
</dbReference>
<name>A0A016WC20_9BILA</name>
<dbReference type="Pfam" id="PF16363">
    <property type="entry name" value="GDP_Man_Dehyd"/>
    <property type="match status" value="1"/>
</dbReference>
<evidence type="ECO:0000259" key="6">
    <source>
        <dbReference type="Pfam" id="PF16363"/>
    </source>
</evidence>
<dbReference type="Proteomes" id="UP000024635">
    <property type="component" value="Unassembled WGS sequence"/>
</dbReference>
<evidence type="ECO:0000256" key="1">
    <source>
        <dbReference type="ARBA" id="ARBA00001539"/>
    </source>
</evidence>
<comment type="catalytic activity">
    <reaction evidence="1">
        <text>dTDP-alpha-D-glucose = dTDP-4-dehydro-6-deoxy-alpha-D-glucose + H2O</text>
        <dbReference type="Rhea" id="RHEA:17221"/>
        <dbReference type="ChEBI" id="CHEBI:15377"/>
        <dbReference type="ChEBI" id="CHEBI:57477"/>
        <dbReference type="ChEBI" id="CHEBI:57649"/>
        <dbReference type="EC" id="4.2.1.46"/>
    </reaction>
</comment>
<evidence type="ECO:0000259" key="5">
    <source>
        <dbReference type="Pfam" id="PF01370"/>
    </source>
</evidence>
<evidence type="ECO:0000256" key="2">
    <source>
        <dbReference type="ARBA" id="ARBA00008178"/>
    </source>
</evidence>
<feature type="domain" description="NAD(P)-binding" evidence="6">
    <location>
        <begin position="274"/>
        <end position="374"/>
    </location>
</feature>
<dbReference type="InterPro" id="IPR036291">
    <property type="entry name" value="NAD(P)-bd_dom_sf"/>
</dbReference>
<proteinExistence type="inferred from homology"/>
<dbReference type="PANTHER" id="PTHR43000">
    <property type="entry name" value="DTDP-D-GLUCOSE 4,6-DEHYDRATASE-RELATED"/>
    <property type="match status" value="1"/>
</dbReference>